<organism evidence="1">
    <name type="scientific">freshwater metagenome</name>
    <dbReference type="NCBI Taxonomy" id="449393"/>
    <lineage>
        <taxon>unclassified sequences</taxon>
        <taxon>metagenomes</taxon>
        <taxon>ecological metagenomes</taxon>
    </lineage>
</organism>
<reference evidence="1" key="1">
    <citation type="submission" date="2020-05" db="EMBL/GenBank/DDBJ databases">
        <authorList>
            <person name="Chiriac C."/>
            <person name="Salcher M."/>
            <person name="Ghai R."/>
            <person name="Kavagutti S V."/>
        </authorList>
    </citation>
    <scope>NUCLEOTIDE SEQUENCE</scope>
</reference>
<dbReference type="EMBL" id="CAEZWW010000094">
    <property type="protein sequence ID" value="CAB4675340.1"/>
    <property type="molecule type" value="Genomic_DNA"/>
</dbReference>
<gene>
    <name evidence="1" type="ORF">UFOPK2310_00865</name>
</gene>
<sequence>MIVKVPSKGAPTPATTTVSPTIKPLFWEVTTVAVVFCVCFAETDIP</sequence>
<accession>A0A6J6MM21</accession>
<evidence type="ECO:0000313" key="1">
    <source>
        <dbReference type="EMBL" id="CAB4675340.1"/>
    </source>
</evidence>
<proteinExistence type="predicted"/>
<protein>
    <submittedName>
        <fullName evidence="1">Unannotated protein</fullName>
    </submittedName>
</protein>
<name>A0A6J6MM21_9ZZZZ</name>
<dbReference type="AlphaFoldDB" id="A0A6J6MM21"/>